<dbReference type="AlphaFoldDB" id="A0A0E9TR16"/>
<accession>A0A0E9TR16</accession>
<protein>
    <submittedName>
        <fullName evidence="1">Uncharacterized protein</fullName>
    </submittedName>
</protein>
<sequence length="65" mass="7433">MGVVCLVEQNVKVSSTYVRHGPYFRQRAKAYGKNYWKFAEGTHGGRNSRVGLQKYVITVTLYCCL</sequence>
<evidence type="ECO:0000313" key="1">
    <source>
        <dbReference type="EMBL" id="JAH55882.1"/>
    </source>
</evidence>
<organism evidence="1">
    <name type="scientific">Anguilla anguilla</name>
    <name type="common">European freshwater eel</name>
    <name type="synonym">Muraena anguilla</name>
    <dbReference type="NCBI Taxonomy" id="7936"/>
    <lineage>
        <taxon>Eukaryota</taxon>
        <taxon>Metazoa</taxon>
        <taxon>Chordata</taxon>
        <taxon>Craniata</taxon>
        <taxon>Vertebrata</taxon>
        <taxon>Euteleostomi</taxon>
        <taxon>Actinopterygii</taxon>
        <taxon>Neopterygii</taxon>
        <taxon>Teleostei</taxon>
        <taxon>Anguilliformes</taxon>
        <taxon>Anguillidae</taxon>
        <taxon>Anguilla</taxon>
    </lineage>
</organism>
<proteinExistence type="predicted"/>
<reference evidence="1" key="1">
    <citation type="submission" date="2014-11" db="EMBL/GenBank/DDBJ databases">
        <authorList>
            <person name="Amaro Gonzalez C."/>
        </authorList>
    </citation>
    <scope>NUCLEOTIDE SEQUENCE</scope>
</reference>
<dbReference type="EMBL" id="GBXM01052695">
    <property type="protein sequence ID" value="JAH55882.1"/>
    <property type="molecule type" value="Transcribed_RNA"/>
</dbReference>
<name>A0A0E9TR16_ANGAN</name>
<reference evidence="1" key="2">
    <citation type="journal article" date="2015" name="Fish Shellfish Immunol.">
        <title>Early steps in the European eel (Anguilla anguilla)-Vibrio vulnificus interaction in the gills: Role of the RtxA13 toxin.</title>
        <authorList>
            <person name="Callol A."/>
            <person name="Pajuelo D."/>
            <person name="Ebbesson L."/>
            <person name="Teles M."/>
            <person name="MacKenzie S."/>
            <person name="Amaro C."/>
        </authorList>
    </citation>
    <scope>NUCLEOTIDE SEQUENCE</scope>
</reference>